<protein>
    <submittedName>
        <fullName evidence="1">GIY-YIG nuclease family protein</fullName>
    </submittedName>
</protein>
<reference evidence="1 2" key="1">
    <citation type="submission" date="2021-08" db="EMBL/GenBank/DDBJ databases">
        <title>Comparative Genomics Analysis of the Genus Qipengyuania Reveals Extensive Genetic Diversity and Metabolic Versatility, Including the Description of Fifteen Novel Species.</title>
        <authorList>
            <person name="Liu Y."/>
        </authorList>
    </citation>
    <scope>NUCLEOTIDE SEQUENCE [LARGE SCALE GENOMIC DNA]</scope>
    <source>
        <strain evidence="1 2">1NDH17</strain>
    </source>
</reference>
<gene>
    <name evidence="1" type="ORF">K3152_00210</name>
</gene>
<evidence type="ECO:0000313" key="2">
    <source>
        <dbReference type="Proteomes" id="UP000783253"/>
    </source>
</evidence>
<sequence length="246" mass="28728">MMEPTKIPVQTLDFPLSPRHQDMDADGNYKWPYSLLITRAWTLDEPEPVKLRTISSQKFNMDAASGIVELTENEAVQVLNLAWVEVEVLQPSVRTRRRIERETGFKFRNGPAPSHTMRAGVMHVRHAPAWTYLFEVQSFEQRRNGSYVDGPRDKLFKVGWAFDFEKRRRTFNRYALPNKGGFCYVTCEAFLWDTAREAYRMEQQFLARFSEYRSPENAEVLVVPAGDRKRVISVWHALTKKLAHNQ</sequence>
<keyword evidence="2" id="KW-1185">Reference proteome</keyword>
<dbReference type="EMBL" id="JAIGNK010000001">
    <property type="protein sequence ID" value="MBX7456659.1"/>
    <property type="molecule type" value="Genomic_DNA"/>
</dbReference>
<proteinExistence type="predicted"/>
<evidence type="ECO:0000313" key="1">
    <source>
        <dbReference type="EMBL" id="MBX7456659.1"/>
    </source>
</evidence>
<name>A0ABS7IUZ2_9SPHN</name>
<comment type="caution">
    <text evidence="1">The sequence shown here is derived from an EMBL/GenBank/DDBJ whole genome shotgun (WGS) entry which is preliminary data.</text>
</comment>
<dbReference type="Proteomes" id="UP000783253">
    <property type="component" value="Unassembled WGS sequence"/>
</dbReference>
<accession>A0ABS7IUZ2</accession>
<organism evidence="1 2">
    <name type="scientific">Qipengyuania polymorpha</name>
    <dbReference type="NCBI Taxonomy" id="2867234"/>
    <lineage>
        <taxon>Bacteria</taxon>
        <taxon>Pseudomonadati</taxon>
        <taxon>Pseudomonadota</taxon>
        <taxon>Alphaproteobacteria</taxon>
        <taxon>Sphingomonadales</taxon>
        <taxon>Erythrobacteraceae</taxon>
        <taxon>Qipengyuania</taxon>
    </lineage>
</organism>
<dbReference type="RefSeq" id="WP_221572106.1">
    <property type="nucleotide sequence ID" value="NZ_JAIGNK010000001.1"/>
</dbReference>